<dbReference type="SUPFAM" id="SSF160935">
    <property type="entry name" value="VPA0735-like"/>
    <property type="match status" value="1"/>
</dbReference>
<dbReference type="AlphaFoldDB" id="A0A0P1E0N3"/>
<keyword evidence="5" id="KW-1185">Reference proteome</keyword>
<evidence type="ECO:0000313" key="5">
    <source>
        <dbReference type="Proteomes" id="UP000050786"/>
    </source>
</evidence>
<dbReference type="PANTHER" id="PTHR36509:SF3">
    <property type="entry name" value="SIGNAL PEPTIDE PROTEIN"/>
    <property type="match status" value="1"/>
</dbReference>
<proteinExistence type="predicted"/>
<evidence type="ECO:0000259" key="3">
    <source>
        <dbReference type="Pfam" id="PF06863"/>
    </source>
</evidence>
<evidence type="ECO:0000313" key="4">
    <source>
        <dbReference type="EMBL" id="CUH41170.1"/>
    </source>
</evidence>
<feature type="domain" description="DUF1214" evidence="2">
    <location>
        <begin position="354"/>
        <end position="458"/>
    </location>
</feature>
<feature type="chain" id="PRO_5006061099" description="DUF1254 domain-containing protein" evidence="1">
    <location>
        <begin position="26"/>
        <end position="475"/>
    </location>
</feature>
<name>A0A0P1E0N3_9RHOB</name>
<dbReference type="Gene3D" id="2.60.120.600">
    <property type="entry name" value="Domain of unknown function DUF1214, C-terminal domain"/>
    <property type="match status" value="1"/>
</dbReference>
<feature type="signal peptide" evidence="1">
    <location>
        <begin position="1"/>
        <end position="25"/>
    </location>
</feature>
<dbReference type="Pfam" id="PF06742">
    <property type="entry name" value="DUF1214"/>
    <property type="match status" value="1"/>
</dbReference>
<dbReference type="Gene3D" id="1.10.3360.10">
    <property type="entry name" value="VPA0735-like domain"/>
    <property type="match status" value="1"/>
</dbReference>
<protein>
    <recommendedName>
        <fullName evidence="6">DUF1254 domain-containing protein</fullName>
    </recommendedName>
</protein>
<dbReference type="EMBL" id="CYPS01000003">
    <property type="protein sequence ID" value="CUH41170.1"/>
    <property type="molecule type" value="Genomic_DNA"/>
</dbReference>
<dbReference type="PANTHER" id="PTHR36509">
    <property type="entry name" value="BLL3101 PROTEIN"/>
    <property type="match status" value="1"/>
</dbReference>
<keyword evidence="1" id="KW-0732">Signal</keyword>
<accession>A0A0P1E0N3</accession>
<dbReference type="Pfam" id="PF06863">
    <property type="entry name" value="DUF1254"/>
    <property type="match status" value="1"/>
</dbReference>
<dbReference type="RefSeq" id="WP_082649138.1">
    <property type="nucleotide sequence ID" value="NZ_CYPS01000003.1"/>
</dbReference>
<dbReference type="Gene3D" id="2.60.40.1610">
    <property type="entry name" value="Domain of unknown function DUF1254"/>
    <property type="match status" value="1"/>
</dbReference>
<sequence>MGWRRSLGAIKALVLGVIVATASHAEDFDPSNANTADRMTYHRAVDAAVWAMPLMNFKFYIDALARAGVGPNDIGYNSKVQDWRFQTATPNNTTPYIHAYWNIKDGPVVFEMPASVEGIGIFGTVMDAWQSPLDDVGSKGRDRGLGAKYLLVPPNYDGPLLRNALVYEQGTNFGFAVLRPIIAGGPTEENLARATALTKQIKVYPLSEAGEEAATNYVDVYGVPLEMTPKMDGGVYGHIHEMIGEEVVLDRDLAMMGALARIGIKRNDPFEPDAKLQAIYDVAGPEALEYMIDQYHRVLNPFVFEGKKWSALVPNGSRETEWSYEYPSYYDYVARGALYYAIITSVKNYGTATYYLDLAETPDGEWLDGNRNYKITVPANVPVRDFWSITTYDLETASYLRDIEPSTIDSNMASVVKNDDGSVDIFFGPKAPEGKESNWLPTNPERRFFLLARFYGPEPSLLDSSFELNDMERTD</sequence>
<dbReference type="InterPro" id="IPR010621">
    <property type="entry name" value="DUF1214"/>
</dbReference>
<evidence type="ECO:0008006" key="6">
    <source>
        <dbReference type="Google" id="ProtNLM"/>
    </source>
</evidence>
<evidence type="ECO:0000256" key="1">
    <source>
        <dbReference type="SAM" id="SignalP"/>
    </source>
</evidence>
<dbReference type="Proteomes" id="UP000050786">
    <property type="component" value="Unassembled WGS sequence"/>
</dbReference>
<evidence type="ECO:0000259" key="2">
    <source>
        <dbReference type="Pfam" id="PF06742"/>
    </source>
</evidence>
<dbReference type="InterPro" id="IPR010679">
    <property type="entry name" value="DUF1254"/>
</dbReference>
<reference evidence="5" key="1">
    <citation type="submission" date="2015-09" db="EMBL/GenBank/DDBJ databases">
        <authorList>
            <person name="Rodrigo-Torres L."/>
            <person name="Arahal D.R."/>
        </authorList>
    </citation>
    <scope>NUCLEOTIDE SEQUENCE [LARGE SCALE GENOMIC DNA]</scope>
    <source>
        <strain evidence="5">CECT 4293</strain>
    </source>
</reference>
<gene>
    <name evidence="4" type="ORF">RUM4293_00034</name>
</gene>
<feature type="domain" description="DUF1254" evidence="3">
    <location>
        <begin position="85"/>
        <end position="205"/>
    </location>
</feature>
<dbReference type="InterPro" id="IPR037050">
    <property type="entry name" value="DUF1254_sf"/>
</dbReference>
<organism evidence="4 5">
    <name type="scientific">Ruegeria atlantica</name>
    <dbReference type="NCBI Taxonomy" id="81569"/>
    <lineage>
        <taxon>Bacteria</taxon>
        <taxon>Pseudomonadati</taxon>
        <taxon>Pseudomonadota</taxon>
        <taxon>Alphaproteobacteria</taxon>
        <taxon>Rhodobacterales</taxon>
        <taxon>Roseobacteraceae</taxon>
        <taxon>Ruegeria</taxon>
    </lineage>
</organism>
<dbReference type="InterPro" id="IPR037049">
    <property type="entry name" value="DUF1214_C_sf"/>
</dbReference>